<protein>
    <submittedName>
        <fullName evidence="1">Uncharacterized protein</fullName>
    </submittedName>
</protein>
<accession>A0A0A8XS78</accession>
<name>A0A0A8XS78_ARUDO</name>
<evidence type="ECO:0000313" key="1">
    <source>
        <dbReference type="EMBL" id="JAD16706.1"/>
    </source>
</evidence>
<proteinExistence type="predicted"/>
<organism evidence="1">
    <name type="scientific">Arundo donax</name>
    <name type="common">Giant reed</name>
    <name type="synonym">Donax arundinaceus</name>
    <dbReference type="NCBI Taxonomy" id="35708"/>
    <lineage>
        <taxon>Eukaryota</taxon>
        <taxon>Viridiplantae</taxon>
        <taxon>Streptophyta</taxon>
        <taxon>Embryophyta</taxon>
        <taxon>Tracheophyta</taxon>
        <taxon>Spermatophyta</taxon>
        <taxon>Magnoliopsida</taxon>
        <taxon>Liliopsida</taxon>
        <taxon>Poales</taxon>
        <taxon>Poaceae</taxon>
        <taxon>PACMAD clade</taxon>
        <taxon>Arundinoideae</taxon>
        <taxon>Arundineae</taxon>
        <taxon>Arundo</taxon>
    </lineage>
</organism>
<dbReference type="AlphaFoldDB" id="A0A0A8XS78"/>
<reference evidence="1" key="1">
    <citation type="submission" date="2014-09" db="EMBL/GenBank/DDBJ databases">
        <authorList>
            <person name="Magalhaes I.L.F."/>
            <person name="Oliveira U."/>
            <person name="Santos F.R."/>
            <person name="Vidigal T.H.D.A."/>
            <person name="Brescovit A.D."/>
            <person name="Santos A.J."/>
        </authorList>
    </citation>
    <scope>NUCLEOTIDE SEQUENCE</scope>
    <source>
        <tissue evidence="1">Shoot tissue taken approximately 20 cm above the soil surface</tissue>
    </source>
</reference>
<sequence length="154" mass="17230">MEASCKLKKDVAKGIKVSNITGCPLFLQVLVIDSADLGTLNMDHNVLPRIKCFTQDRLKSMVSALSCSTDGGNHDAGFKVPKLRPAREVVYSWGTDGLSPDLKLEGFRALWQQALKMTSFLKVQAEVDLCRMFHSFNELHPHTDILLLLQRPYV</sequence>
<reference evidence="1" key="2">
    <citation type="journal article" date="2015" name="Data Brief">
        <title>Shoot transcriptome of the giant reed, Arundo donax.</title>
        <authorList>
            <person name="Barrero R.A."/>
            <person name="Guerrero F.D."/>
            <person name="Moolhuijzen P."/>
            <person name="Goolsby J.A."/>
            <person name="Tidwell J."/>
            <person name="Bellgard S.E."/>
            <person name="Bellgard M.I."/>
        </authorList>
    </citation>
    <scope>NUCLEOTIDE SEQUENCE</scope>
    <source>
        <tissue evidence="1">Shoot tissue taken approximately 20 cm above the soil surface</tissue>
    </source>
</reference>
<dbReference type="EMBL" id="GBRH01281189">
    <property type="protein sequence ID" value="JAD16706.1"/>
    <property type="molecule type" value="Transcribed_RNA"/>
</dbReference>